<evidence type="ECO:0000313" key="5">
    <source>
        <dbReference type="Proteomes" id="UP000013923"/>
    </source>
</evidence>
<dbReference type="OrthoDB" id="13602at10239"/>
<reference evidence="2 4" key="3">
    <citation type="journal article" date="2010" name="Environ. Microbiol.">
        <title>Genomic analysis of oceanic cyanobacterial myoviruses compared with T4-like myoviruses from diverse hosts and environments.</title>
        <authorList>
            <person name="Sullivan M.B."/>
            <person name="Huang K.H."/>
            <person name="Ignacio-Espinoza J.C."/>
            <person name="Berlin A.M."/>
            <person name="Kelly L."/>
            <person name="Weigele P.R."/>
            <person name="DeFrancesco A.S."/>
            <person name="Kern S.E."/>
            <person name="Thompson L.R."/>
            <person name="Young S."/>
            <person name="Yandava C."/>
            <person name="Fu R."/>
            <person name="Krastins B."/>
            <person name="Chase M."/>
            <person name="Sarracino D."/>
            <person name="Osburne M.S."/>
            <person name="Henn M.R."/>
            <person name="Chisholm S.W."/>
        </authorList>
    </citation>
    <scope>NUCLEOTIDE SEQUENCE [LARGE SCALE GENOMIC DNA]</scope>
</reference>
<evidence type="ECO:0000313" key="4">
    <source>
        <dbReference type="Proteomes" id="UP000000991"/>
    </source>
</evidence>
<dbReference type="KEGG" id="vg:3294211"/>
<reference evidence="2 4" key="1">
    <citation type="journal article" date="2005" name="PLoS Biol.">
        <title>Three Prochlorococcus cyanophage genomes: signature features and ecological interpretations.</title>
        <authorList>
            <person name="Sullivan M.B."/>
            <person name="Coleman M.L."/>
            <person name="Weigele P."/>
            <person name="Rohwer F."/>
            <person name="Chisholm S.W."/>
        </authorList>
    </citation>
    <scope>NUCLEOTIDE SEQUENCE</scope>
</reference>
<dbReference type="Proteomes" id="UP000000991">
    <property type="component" value="Segment"/>
</dbReference>
<proteinExistence type="predicted"/>
<feature type="domain" description="IraD/Gp25-like" evidence="1">
    <location>
        <begin position="32"/>
        <end position="116"/>
    </location>
</feature>
<organismHost>
    <name type="scientific">Prochlorococcus</name>
    <dbReference type="NCBI Taxonomy" id="1218"/>
</organismHost>
<organism evidence="2 4">
    <name type="scientific">Prochlorococcus phage P-SSM2</name>
    <dbReference type="NCBI Taxonomy" id="268746"/>
    <lineage>
        <taxon>Viruses</taxon>
        <taxon>Duplodnaviria</taxon>
        <taxon>Heunggongvirae</taxon>
        <taxon>Uroviricota</taxon>
        <taxon>Caudoviricetes</taxon>
        <taxon>Pantevenvirales</taxon>
        <taxon>Kyanoviridae</taxon>
        <taxon>Salacisavirus</taxon>
        <taxon>Salacisavirus pssm2</taxon>
    </lineage>
</organism>
<name>Q58MP5_BPPRM</name>
<dbReference type="Proteomes" id="UP000013923">
    <property type="component" value="Genome"/>
</dbReference>
<accession>Q58MP5</accession>
<evidence type="ECO:0000259" key="1">
    <source>
        <dbReference type="Pfam" id="PF04965"/>
    </source>
</evidence>
<dbReference type="EMBL" id="GU071092">
    <property type="protein sequence ID" value="ACY75988.1"/>
    <property type="molecule type" value="Genomic_DNA"/>
</dbReference>
<evidence type="ECO:0000313" key="2">
    <source>
        <dbReference type="EMBL" id="AAX44487.1"/>
    </source>
</evidence>
<gene>
    <name evidence="2" type="primary">gp25</name>
    <name evidence="3" type="ORF">PCMG_00112</name>
    <name evidence="2" type="ORF">PSSM2_109</name>
</gene>
<keyword evidence="4" id="KW-1185">Reference proteome</keyword>
<dbReference type="RefSeq" id="YP_214341.1">
    <property type="nucleotide sequence ID" value="NC_006883.2"/>
</dbReference>
<dbReference type="Gene3D" id="3.10.450.40">
    <property type="match status" value="1"/>
</dbReference>
<dbReference type="SUPFAM" id="SSF160719">
    <property type="entry name" value="gpW/gp25-like"/>
    <property type="match status" value="1"/>
</dbReference>
<protein>
    <submittedName>
        <fullName evidence="2">Base plate wedge subunit</fullName>
    </submittedName>
    <submittedName>
        <fullName evidence="3">Predicted protein</fullName>
    </submittedName>
</protein>
<dbReference type="GeneID" id="3294211"/>
<dbReference type="Pfam" id="PF04965">
    <property type="entry name" value="GPW_gp25"/>
    <property type="match status" value="1"/>
</dbReference>
<dbReference type="EMBL" id="AY939844">
    <property type="protein sequence ID" value="AAX44487.1"/>
    <property type="molecule type" value="Genomic_DNA"/>
</dbReference>
<evidence type="ECO:0000313" key="3">
    <source>
        <dbReference type="EMBL" id="ACY75988.1"/>
    </source>
</evidence>
<reference evidence="3 5" key="2">
    <citation type="submission" date="2009-10" db="EMBL/GenBank/DDBJ databases">
        <title>The Genome Sequence of Prochlorococcus phage P-SSM2.</title>
        <authorList>
            <consortium name="The Broad Institute Genome Sequencing Platform"/>
            <person name="Henn M.R."/>
            <person name="Sullivan M.S."/>
            <person name="Osburne M.S."/>
            <person name="Levin J."/>
            <person name="Malboeuf C."/>
            <person name="Casali M."/>
            <person name="Russ C."/>
            <person name="Lennon N."/>
            <person name="Chapman S.B."/>
            <person name="Erlich R."/>
            <person name="Young S.K."/>
            <person name="Koehrsen M."/>
            <person name="Yandava C."/>
            <person name="Zeng Q."/>
            <person name="Alvarado L."/>
            <person name="Anderson S."/>
            <person name="Berlin A."/>
            <person name="Borenstein D."/>
            <person name="Chen Z."/>
            <person name="Engels R."/>
            <person name="Freedman E."/>
            <person name="Gellesch M."/>
            <person name="Goldberg J."/>
            <person name="Green L."/>
            <person name="Griggs A."/>
            <person name="Gujja S."/>
            <person name="Heilman E.R."/>
            <person name="Heiman D."/>
            <person name="Hepburn T."/>
            <person name="Howarth C."/>
            <person name="Jen D."/>
            <person name="Larson L."/>
            <person name="Lewis B."/>
            <person name="Mehta T."/>
            <person name="Park D."/>
            <person name="Pearson M."/>
            <person name="Richards J."/>
            <person name="Rizzolo K."/>
            <person name="Roberts A."/>
            <person name="Ryan E."/>
            <person name="Saif S."/>
            <person name="Shea T."/>
            <person name="Shenoy N."/>
            <person name="Sisk P."/>
            <person name="Stolte C."/>
            <person name="Sykes S."/>
            <person name="Walk T."/>
            <person name="White J."/>
            <person name="Yu Q."/>
            <person name="Coleman M.L."/>
            <person name="Huang K.H."/>
            <person name="Weigele P.R."/>
            <person name="DeFrancesco A.S."/>
            <person name="Kern S.E."/>
            <person name="Thompson L.R."/>
            <person name="Fu R."/>
            <person name="Hombeck B."/>
            <person name="Chisholm S.W."/>
            <person name="Haas B."/>
            <person name="Nusbaum C."/>
            <person name="Birren B."/>
        </authorList>
    </citation>
    <scope>NUCLEOTIDE SEQUENCE [LARGE SCALE GENOMIC DNA]</scope>
    <source>
        <strain evidence="3">P-SSM2</strain>
    </source>
</reference>
<sequence length="133" mass="15392">MAVQRTSQSFKDISLSFKPHPVTKDLPILKNERAIVRSVRNLVETIPTERFFNSNLGTDIRASLFENFYPTLTKVIEDQINETVMIYEPRVQNLRAQVDDYIDSNAFNVTIIFDIRGLPVPTQQFSFLLEPTR</sequence>
<dbReference type="InterPro" id="IPR007048">
    <property type="entry name" value="IraD/Gp25-like"/>
</dbReference>